<protein>
    <submittedName>
        <fullName evidence="1">Uncharacterized protein</fullName>
    </submittedName>
</protein>
<dbReference type="HOGENOM" id="CLU_2849291_0_0_1"/>
<dbReference type="RefSeq" id="XP_040638842.1">
    <property type="nucleotide sequence ID" value="XM_040787616.1"/>
</dbReference>
<dbReference type="GeneID" id="63702740"/>
<reference evidence="2" key="1">
    <citation type="journal article" date="2014" name="Nat. Commun.">
        <title>Genomic adaptations of the halophilic Dead Sea filamentous fungus Eurotium rubrum.</title>
        <authorList>
            <person name="Kis-Papo T."/>
            <person name="Weig A.R."/>
            <person name="Riley R."/>
            <person name="Persoh D."/>
            <person name="Salamov A."/>
            <person name="Sun H."/>
            <person name="Lipzen A."/>
            <person name="Wasser S.P."/>
            <person name="Rambold G."/>
            <person name="Grigoriev I.V."/>
            <person name="Nevo E."/>
        </authorList>
    </citation>
    <scope>NUCLEOTIDE SEQUENCE [LARGE SCALE GENOMIC DNA]</scope>
    <source>
        <strain evidence="2">CBS 135680</strain>
    </source>
</reference>
<dbReference type="Proteomes" id="UP000019804">
    <property type="component" value="Unassembled WGS sequence"/>
</dbReference>
<evidence type="ECO:0000313" key="2">
    <source>
        <dbReference type="Proteomes" id="UP000019804"/>
    </source>
</evidence>
<evidence type="ECO:0000313" key="1">
    <source>
        <dbReference type="EMBL" id="EYE95154.1"/>
    </source>
</evidence>
<name>A0A017SEV2_ASPRC</name>
<accession>A0A017SEV2</accession>
<dbReference type="EMBL" id="KK088423">
    <property type="protein sequence ID" value="EYE95154.1"/>
    <property type="molecule type" value="Genomic_DNA"/>
</dbReference>
<organism evidence="1 2">
    <name type="scientific">Aspergillus ruber (strain CBS 135680)</name>
    <dbReference type="NCBI Taxonomy" id="1388766"/>
    <lineage>
        <taxon>Eukaryota</taxon>
        <taxon>Fungi</taxon>
        <taxon>Dikarya</taxon>
        <taxon>Ascomycota</taxon>
        <taxon>Pezizomycotina</taxon>
        <taxon>Eurotiomycetes</taxon>
        <taxon>Eurotiomycetidae</taxon>
        <taxon>Eurotiales</taxon>
        <taxon>Aspergillaceae</taxon>
        <taxon>Aspergillus</taxon>
        <taxon>Aspergillus subgen. Aspergillus</taxon>
    </lineage>
</organism>
<proteinExistence type="predicted"/>
<keyword evidence="2" id="KW-1185">Reference proteome</keyword>
<dbReference type="AlphaFoldDB" id="A0A017SEV2"/>
<gene>
    <name evidence="1" type="ORF">EURHEDRAFT_67338</name>
</gene>
<sequence>MILTSISYESTIEVWTLRFHSSCIPVTTELYSSVMGASSGDGPFNDRGVTANDGSRGKLPVNIFT</sequence>